<dbReference type="Pfam" id="PF00147">
    <property type="entry name" value="Fibrinogen_C"/>
    <property type="match status" value="1"/>
</dbReference>
<feature type="compositionally biased region" description="Gly residues" evidence="2">
    <location>
        <begin position="60"/>
        <end position="69"/>
    </location>
</feature>
<evidence type="ECO:0000256" key="2">
    <source>
        <dbReference type="SAM" id="MobiDB-lite"/>
    </source>
</evidence>
<feature type="region of interest" description="Disordered" evidence="2">
    <location>
        <begin position="45"/>
        <end position="70"/>
    </location>
</feature>
<proteinExistence type="predicted"/>
<comment type="caution">
    <text evidence="5">The sequence shown here is derived from an EMBL/GenBank/DDBJ whole genome shotgun (WGS) entry which is preliminary data.</text>
</comment>
<dbReference type="InterPro" id="IPR020837">
    <property type="entry name" value="Fibrinogen_CS"/>
</dbReference>
<evidence type="ECO:0000313" key="6">
    <source>
        <dbReference type="Proteomes" id="UP001642483"/>
    </source>
</evidence>
<evidence type="ECO:0000256" key="3">
    <source>
        <dbReference type="SAM" id="SignalP"/>
    </source>
</evidence>
<gene>
    <name evidence="5" type="ORF">CVLEPA_LOCUS18640</name>
</gene>
<dbReference type="PROSITE" id="PS51406">
    <property type="entry name" value="FIBRINOGEN_C_2"/>
    <property type="match status" value="1"/>
</dbReference>
<feature type="chain" id="PRO_5046656835" description="Fibrinogen C-terminal domain-containing protein" evidence="3">
    <location>
        <begin position="20"/>
        <end position="294"/>
    </location>
</feature>
<protein>
    <recommendedName>
        <fullName evidence="4">Fibrinogen C-terminal domain-containing protein</fullName>
    </recommendedName>
</protein>
<dbReference type="SUPFAM" id="SSF56496">
    <property type="entry name" value="Fibrinogen C-terminal domain-like"/>
    <property type="match status" value="1"/>
</dbReference>
<dbReference type="InterPro" id="IPR014716">
    <property type="entry name" value="Fibrinogen_a/b/g_C_1"/>
</dbReference>
<accession>A0ABP0G787</accession>
<dbReference type="InterPro" id="IPR036056">
    <property type="entry name" value="Fibrinogen-like_C"/>
</dbReference>
<reference evidence="5 6" key="1">
    <citation type="submission" date="2024-02" db="EMBL/GenBank/DDBJ databases">
        <authorList>
            <person name="Daric V."/>
            <person name="Darras S."/>
        </authorList>
    </citation>
    <scope>NUCLEOTIDE SEQUENCE [LARGE SCALE GENOMIC DNA]</scope>
</reference>
<keyword evidence="1" id="KW-1015">Disulfide bond</keyword>
<feature type="signal peptide" evidence="3">
    <location>
        <begin position="1"/>
        <end position="19"/>
    </location>
</feature>
<feature type="domain" description="Fibrinogen C-terminal" evidence="4">
    <location>
        <begin position="91"/>
        <end position="294"/>
    </location>
</feature>
<keyword evidence="6" id="KW-1185">Reference proteome</keyword>
<name>A0ABP0G787_CLALP</name>
<dbReference type="EMBL" id="CAWYQH010000103">
    <property type="protein sequence ID" value="CAK8686716.1"/>
    <property type="molecule type" value="Genomic_DNA"/>
</dbReference>
<sequence length="294" mass="32678">MRGVILLLSLACCVTMTYSQQCRQVLTTVCNNDVINSTVLKGDKGDVGRSGKSGLSGAKGEPGGVGQKGMQGESCALGSLGTDIINRLAKLEELFVTWSCVSSLRDGPQRLTSGVEVYCEDGWTIFQRRIDGSVDFGRRWDDYANGFGQIDGEFWLGLNNIHEMTRGRGCRLKIELWDFDGNQRHADYSSFSIESAENLYRLRVSGYSGNAGDSLAYSNGHPFSAEDSEYDSSNSNCATRYGGSQGWWFRGCAQSFLNGVWMRQSSESWHGIIWYSWKGFDEPLKETKMKLRCD</sequence>
<dbReference type="PROSITE" id="PS00514">
    <property type="entry name" value="FIBRINOGEN_C_1"/>
    <property type="match status" value="1"/>
</dbReference>
<keyword evidence="3" id="KW-0732">Signal</keyword>
<dbReference type="Gene3D" id="3.90.215.10">
    <property type="entry name" value="Gamma Fibrinogen, chain A, domain 1"/>
    <property type="match status" value="1"/>
</dbReference>
<dbReference type="SMART" id="SM00186">
    <property type="entry name" value="FBG"/>
    <property type="match status" value="1"/>
</dbReference>
<dbReference type="InterPro" id="IPR050373">
    <property type="entry name" value="Fibrinogen_C-term_domain"/>
</dbReference>
<dbReference type="PANTHER" id="PTHR19143">
    <property type="entry name" value="FIBRINOGEN/TENASCIN/ANGIOPOEITIN"/>
    <property type="match status" value="1"/>
</dbReference>
<organism evidence="5 6">
    <name type="scientific">Clavelina lepadiformis</name>
    <name type="common">Light-bulb sea squirt</name>
    <name type="synonym">Ascidia lepadiformis</name>
    <dbReference type="NCBI Taxonomy" id="159417"/>
    <lineage>
        <taxon>Eukaryota</taxon>
        <taxon>Metazoa</taxon>
        <taxon>Chordata</taxon>
        <taxon>Tunicata</taxon>
        <taxon>Ascidiacea</taxon>
        <taxon>Aplousobranchia</taxon>
        <taxon>Clavelinidae</taxon>
        <taxon>Clavelina</taxon>
    </lineage>
</organism>
<dbReference type="InterPro" id="IPR002181">
    <property type="entry name" value="Fibrinogen_a/b/g_C_dom"/>
</dbReference>
<evidence type="ECO:0000259" key="4">
    <source>
        <dbReference type="PROSITE" id="PS51406"/>
    </source>
</evidence>
<dbReference type="Proteomes" id="UP001642483">
    <property type="component" value="Unassembled WGS sequence"/>
</dbReference>
<dbReference type="CDD" id="cd00087">
    <property type="entry name" value="FReD"/>
    <property type="match status" value="1"/>
</dbReference>
<evidence type="ECO:0000256" key="1">
    <source>
        <dbReference type="ARBA" id="ARBA00023157"/>
    </source>
</evidence>
<evidence type="ECO:0000313" key="5">
    <source>
        <dbReference type="EMBL" id="CAK8686716.1"/>
    </source>
</evidence>